<dbReference type="InterPro" id="IPR003961">
    <property type="entry name" value="FN3_dom"/>
</dbReference>
<dbReference type="SMART" id="SM00409">
    <property type="entry name" value="IG"/>
    <property type="match status" value="1"/>
</dbReference>
<dbReference type="Proteomes" id="UP001152798">
    <property type="component" value="Chromosome 4"/>
</dbReference>
<evidence type="ECO:0000256" key="1">
    <source>
        <dbReference type="SAM" id="Phobius"/>
    </source>
</evidence>
<accession>A0A9P0H9J7</accession>
<feature type="domain" description="Fibronectin type-III" evidence="3">
    <location>
        <begin position="107"/>
        <end position="209"/>
    </location>
</feature>
<evidence type="ECO:0000259" key="3">
    <source>
        <dbReference type="PROSITE" id="PS50853"/>
    </source>
</evidence>
<dbReference type="OrthoDB" id="6266590at2759"/>
<dbReference type="InterPro" id="IPR003599">
    <property type="entry name" value="Ig_sub"/>
</dbReference>
<dbReference type="SUPFAM" id="SSF48726">
    <property type="entry name" value="Immunoglobulin"/>
    <property type="match status" value="1"/>
</dbReference>
<keyword evidence="1" id="KW-0812">Transmembrane</keyword>
<gene>
    <name evidence="4" type="ORF">NEZAVI_LOCUS7659</name>
</gene>
<dbReference type="EMBL" id="OV725080">
    <property type="protein sequence ID" value="CAH1397912.1"/>
    <property type="molecule type" value="Genomic_DNA"/>
</dbReference>
<dbReference type="SUPFAM" id="SSF49265">
    <property type="entry name" value="Fibronectin type III"/>
    <property type="match status" value="1"/>
</dbReference>
<dbReference type="Pfam" id="PF13927">
    <property type="entry name" value="Ig_3"/>
    <property type="match status" value="1"/>
</dbReference>
<evidence type="ECO:0000259" key="2">
    <source>
        <dbReference type="PROSITE" id="PS50835"/>
    </source>
</evidence>
<dbReference type="InterPro" id="IPR036116">
    <property type="entry name" value="FN3_sf"/>
</dbReference>
<dbReference type="PROSITE" id="PS50835">
    <property type="entry name" value="IG_LIKE"/>
    <property type="match status" value="1"/>
</dbReference>
<dbReference type="AlphaFoldDB" id="A0A9P0H9J7"/>
<protein>
    <submittedName>
        <fullName evidence="4">Uncharacterized protein</fullName>
    </submittedName>
</protein>
<dbReference type="CDD" id="cd00063">
    <property type="entry name" value="FN3"/>
    <property type="match status" value="1"/>
</dbReference>
<feature type="transmembrane region" description="Helical" evidence="1">
    <location>
        <begin position="229"/>
        <end position="253"/>
    </location>
</feature>
<reference evidence="4" key="1">
    <citation type="submission" date="2022-01" db="EMBL/GenBank/DDBJ databases">
        <authorList>
            <person name="King R."/>
        </authorList>
    </citation>
    <scope>NUCLEOTIDE SEQUENCE</scope>
</reference>
<keyword evidence="5" id="KW-1185">Reference proteome</keyword>
<dbReference type="InterPro" id="IPR013783">
    <property type="entry name" value="Ig-like_fold"/>
</dbReference>
<name>A0A9P0H9J7_NEZVI</name>
<dbReference type="SMART" id="SM00060">
    <property type="entry name" value="FN3"/>
    <property type="match status" value="1"/>
</dbReference>
<dbReference type="Gene3D" id="2.60.40.10">
    <property type="entry name" value="Immunoglobulins"/>
    <property type="match status" value="2"/>
</dbReference>
<keyword evidence="1" id="KW-0472">Membrane</keyword>
<sequence length="317" mass="35629">MLLKAITYFTLYYISGTFANEIQEPEEVFGDEGSNLSLPCQGEKTVTGPVTWRHQGRVDERGNHESVLPDNSLSLIDLSKEDAGIYTCYLPDDTIINRIMVNVRTPPPALVNVTIVPSTILANLYWEVEDSGGYPITHFTAQYRLKHTPPGHLPDPWHRAMPPKIKPTATQIDIYQLEPNSTYVFQIWANNKLGCGKIVELEATTKHDNQEIELAKHFLEGAETFDTRVWVAAVAVVMGTLIVLASATIYILYKESHLAIVTEKEVEALELIPNIILNPGYHDYGYHDYMNGDPDENSNDTAPLRLNNNTVVRPIRI</sequence>
<evidence type="ECO:0000313" key="4">
    <source>
        <dbReference type="EMBL" id="CAH1397912.1"/>
    </source>
</evidence>
<proteinExistence type="predicted"/>
<organism evidence="4 5">
    <name type="scientific">Nezara viridula</name>
    <name type="common">Southern green stink bug</name>
    <name type="synonym">Cimex viridulus</name>
    <dbReference type="NCBI Taxonomy" id="85310"/>
    <lineage>
        <taxon>Eukaryota</taxon>
        <taxon>Metazoa</taxon>
        <taxon>Ecdysozoa</taxon>
        <taxon>Arthropoda</taxon>
        <taxon>Hexapoda</taxon>
        <taxon>Insecta</taxon>
        <taxon>Pterygota</taxon>
        <taxon>Neoptera</taxon>
        <taxon>Paraneoptera</taxon>
        <taxon>Hemiptera</taxon>
        <taxon>Heteroptera</taxon>
        <taxon>Panheteroptera</taxon>
        <taxon>Pentatomomorpha</taxon>
        <taxon>Pentatomoidea</taxon>
        <taxon>Pentatomidae</taxon>
        <taxon>Pentatominae</taxon>
        <taxon>Nezara</taxon>
    </lineage>
</organism>
<dbReference type="InterPro" id="IPR036179">
    <property type="entry name" value="Ig-like_dom_sf"/>
</dbReference>
<feature type="domain" description="Ig-like" evidence="2">
    <location>
        <begin position="32"/>
        <end position="88"/>
    </location>
</feature>
<evidence type="ECO:0000313" key="5">
    <source>
        <dbReference type="Proteomes" id="UP001152798"/>
    </source>
</evidence>
<dbReference type="PROSITE" id="PS50853">
    <property type="entry name" value="FN3"/>
    <property type="match status" value="1"/>
</dbReference>
<keyword evidence="1" id="KW-1133">Transmembrane helix</keyword>
<dbReference type="InterPro" id="IPR007110">
    <property type="entry name" value="Ig-like_dom"/>
</dbReference>